<dbReference type="PANTHER" id="PTHR42774:SF3">
    <property type="entry name" value="KETOHEXOKINASE"/>
    <property type="match status" value="1"/>
</dbReference>
<dbReference type="Proteomes" id="UP001497392">
    <property type="component" value="Unassembled WGS sequence"/>
</dbReference>
<feature type="domain" description="Carbohydrate kinase PfkB" evidence="4">
    <location>
        <begin position="32"/>
        <end position="268"/>
    </location>
</feature>
<dbReference type="InterPro" id="IPR002139">
    <property type="entry name" value="Ribo/fructo_kinase"/>
</dbReference>
<organism evidence="5 6">
    <name type="scientific">Coccomyxa viridis</name>
    <dbReference type="NCBI Taxonomy" id="1274662"/>
    <lineage>
        <taxon>Eukaryota</taxon>
        <taxon>Viridiplantae</taxon>
        <taxon>Chlorophyta</taxon>
        <taxon>core chlorophytes</taxon>
        <taxon>Trebouxiophyceae</taxon>
        <taxon>Trebouxiophyceae incertae sedis</taxon>
        <taxon>Coccomyxaceae</taxon>
        <taxon>Coccomyxa</taxon>
    </lineage>
</organism>
<evidence type="ECO:0000256" key="1">
    <source>
        <dbReference type="ARBA" id="ARBA00022679"/>
    </source>
</evidence>
<protein>
    <submittedName>
        <fullName evidence="5">G13285 protein</fullName>
    </submittedName>
</protein>
<dbReference type="InterPro" id="IPR029056">
    <property type="entry name" value="Ribokinase-like"/>
</dbReference>
<dbReference type="Gene3D" id="3.40.1190.20">
    <property type="match status" value="2"/>
</dbReference>
<dbReference type="PRINTS" id="PR00990">
    <property type="entry name" value="RIBOKINASE"/>
</dbReference>
<dbReference type="EMBL" id="CAXHTA020000021">
    <property type="protein sequence ID" value="CAL5229874.1"/>
    <property type="molecule type" value="Genomic_DNA"/>
</dbReference>
<keyword evidence="1" id="KW-0808">Transferase</keyword>
<feature type="compositionally biased region" description="Polar residues" evidence="3">
    <location>
        <begin position="285"/>
        <end position="294"/>
    </location>
</feature>
<sequence>MPIPAMPCPSAFRPSATVMASAVRSDVEAGQKVVGVGSCGLDYLAVVARYPEPDTKLRTETLETQGGGNCANALTAAARLGLKPYLIAKIGDDGIGDSMVSELQADGVNTDYMIRAEGQPSPFTYIIVDREGGTRTCIHTPAAPLQPSELSEQRIDEALAGASLVYFDGRLAEAALKVARAARAKRIPVLVEAERLRPGLNELLAQADFVVTSASFPQAWTGEETTGDALLSTLQRLPHAEWVVTTLGSRGCVFLQRSGGSSARAEPERIDDVLGKLWERAQSSAESAMSQDPACTTPDGTPIREGTSAASDGPVLLTWAREASSLYAVRQRAEEAAAAAAVSNAQTSRAHDYNSQRAPSSDEESLQATVAVATAAGIAKEAVVDTTGAGDAFIGSMLYGVATGMDPKRCLLLAAIVAATKCTAVGARGGLPHAHRIRNTLLS</sequence>
<dbReference type="SUPFAM" id="SSF53613">
    <property type="entry name" value="Ribokinase-like"/>
    <property type="match status" value="1"/>
</dbReference>
<keyword evidence="6" id="KW-1185">Reference proteome</keyword>
<keyword evidence="2" id="KW-0418">Kinase</keyword>
<name>A0ABP1GCH0_9CHLO</name>
<evidence type="ECO:0000313" key="6">
    <source>
        <dbReference type="Proteomes" id="UP001497392"/>
    </source>
</evidence>
<gene>
    <name evidence="5" type="primary">g13285</name>
    <name evidence="5" type="ORF">VP750_LOCUS11780</name>
</gene>
<comment type="caution">
    <text evidence="5">The sequence shown here is derived from an EMBL/GenBank/DDBJ whole genome shotgun (WGS) entry which is preliminary data.</text>
</comment>
<dbReference type="Pfam" id="PF00294">
    <property type="entry name" value="PfkB"/>
    <property type="match status" value="2"/>
</dbReference>
<dbReference type="InterPro" id="IPR052562">
    <property type="entry name" value="Ketohexokinase-related"/>
</dbReference>
<dbReference type="PANTHER" id="PTHR42774">
    <property type="entry name" value="PHOSPHOTRANSFERASE SYSTEM TRANSPORT PROTEIN"/>
    <property type="match status" value="1"/>
</dbReference>
<dbReference type="InterPro" id="IPR011611">
    <property type="entry name" value="PfkB_dom"/>
</dbReference>
<feature type="domain" description="Carbohydrate kinase PfkB" evidence="4">
    <location>
        <begin position="375"/>
        <end position="433"/>
    </location>
</feature>
<evidence type="ECO:0000256" key="2">
    <source>
        <dbReference type="ARBA" id="ARBA00022777"/>
    </source>
</evidence>
<feature type="region of interest" description="Disordered" evidence="3">
    <location>
        <begin position="285"/>
        <end position="310"/>
    </location>
</feature>
<evidence type="ECO:0000313" key="5">
    <source>
        <dbReference type="EMBL" id="CAL5229874.1"/>
    </source>
</evidence>
<proteinExistence type="predicted"/>
<reference evidence="5 6" key="1">
    <citation type="submission" date="2024-06" db="EMBL/GenBank/DDBJ databases">
        <authorList>
            <person name="Kraege A."/>
            <person name="Thomma B."/>
        </authorList>
    </citation>
    <scope>NUCLEOTIDE SEQUENCE [LARGE SCALE GENOMIC DNA]</scope>
</reference>
<evidence type="ECO:0000259" key="4">
    <source>
        <dbReference type="Pfam" id="PF00294"/>
    </source>
</evidence>
<accession>A0ABP1GCH0</accession>
<feature type="region of interest" description="Disordered" evidence="3">
    <location>
        <begin position="343"/>
        <end position="364"/>
    </location>
</feature>
<evidence type="ECO:0000256" key="3">
    <source>
        <dbReference type="SAM" id="MobiDB-lite"/>
    </source>
</evidence>